<sequence>MNKFAVYHLDSNQMIFSEDDISAYQVASHTFIFTPAGAEKMKAYQASLQIDAGLYQKPFVARLGQEEMYRGKFWTNLSSLSESGIVLTDITLISPDHPTLTVAGSYPSEAISPDNRQKINNPKILEHFNNIGKSK</sequence>
<comment type="caution">
    <text evidence="1">The sequence shown here is derived from an EMBL/GenBank/DDBJ whole genome shotgun (WGS) entry which is preliminary data.</text>
</comment>
<evidence type="ECO:0000313" key="1">
    <source>
        <dbReference type="EMBL" id="PHN02107.1"/>
    </source>
</evidence>
<accession>A0A2D0N0X1</accession>
<proteinExistence type="predicted"/>
<dbReference type="Proteomes" id="UP000223913">
    <property type="component" value="Unassembled WGS sequence"/>
</dbReference>
<gene>
    <name evidence="1" type="ORF">CRP01_33500</name>
</gene>
<reference evidence="1 2" key="1">
    <citation type="submission" date="2017-10" db="EMBL/GenBank/DDBJ databases">
        <title>The draft genome sequence of Lewinella nigricans NBRC 102662.</title>
        <authorList>
            <person name="Wang K."/>
        </authorList>
    </citation>
    <scope>NUCLEOTIDE SEQUENCE [LARGE SCALE GENOMIC DNA]</scope>
    <source>
        <strain evidence="1 2">NBRC 102662</strain>
    </source>
</reference>
<protein>
    <submittedName>
        <fullName evidence="1">Uncharacterized protein</fullName>
    </submittedName>
</protein>
<evidence type="ECO:0000313" key="2">
    <source>
        <dbReference type="Proteomes" id="UP000223913"/>
    </source>
</evidence>
<name>A0A2D0N0X1_FLAN2</name>
<dbReference type="EMBL" id="PDUD01000044">
    <property type="protein sequence ID" value="PHN02107.1"/>
    <property type="molecule type" value="Genomic_DNA"/>
</dbReference>
<keyword evidence="2" id="KW-1185">Reference proteome</keyword>
<organism evidence="1 2">
    <name type="scientific">Flavilitoribacter nigricans (strain ATCC 23147 / DSM 23189 / NBRC 102662 / NCIMB 1420 / SS-2)</name>
    <name type="common">Lewinella nigricans</name>
    <dbReference type="NCBI Taxonomy" id="1122177"/>
    <lineage>
        <taxon>Bacteria</taxon>
        <taxon>Pseudomonadati</taxon>
        <taxon>Bacteroidota</taxon>
        <taxon>Saprospiria</taxon>
        <taxon>Saprospirales</taxon>
        <taxon>Lewinellaceae</taxon>
        <taxon>Flavilitoribacter</taxon>
    </lineage>
</organism>
<dbReference type="AlphaFoldDB" id="A0A2D0N0X1"/>